<feature type="compositionally biased region" description="Polar residues" evidence="1">
    <location>
        <begin position="212"/>
        <end position="230"/>
    </location>
</feature>
<evidence type="ECO:0000313" key="3">
    <source>
        <dbReference type="EMBL" id="KAG2184345.1"/>
    </source>
</evidence>
<feature type="compositionally biased region" description="Basic and acidic residues" evidence="1">
    <location>
        <begin position="195"/>
        <end position="211"/>
    </location>
</feature>
<reference evidence="3" key="1">
    <citation type="submission" date="2020-12" db="EMBL/GenBank/DDBJ databases">
        <title>Metabolic potential, ecology and presence of endohyphal bacteria is reflected in genomic diversity of Mucoromycotina.</title>
        <authorList>
            <person name="Muszewska A."/>
            <person name="Okrasinska A."/>
            <person name="Steczkiewicz K."/>
            <person name="Drgas O."/>
            <person name="Orlowska M."/>
            <person name="Perlinska-Lenart U."/>
            <person name="Aleksandrzak-Piekarczyk T."/>
            <person name="Szatraj K."/>
            <person name="Zielenkiewicz U."/>
            <person name="Pilsyk S."/>
            <person name="Malc E."/>
            <person name="Mieczkowski P."/>
            <person name="Kruszewska J.S."/>
            <person name="Biernat P."/>
            <person name="Pawlowska J."/>
        </authorList>
    </citation>
    <scope>NUCLEOTIDE SEQUENCE</scope>
    <source>
        <strain evidence="3">WA0000051536</strain>
    </source>
</reference>
<proteinExistence type="predicted"/>
<evidence type="ECO:0000256" key="1">
    <source>
        <dbReference type="SAM" id="MobiDB-lite"/>
    </source>
</evidence>
<gene>
    <name evidence="3" type="ORF">INT44_009360</name>
</gene>
<organism evidence="3 4">
    <name type="scientific">Umbelopsis vinacea</name>
    <dbReference type="NCBI Taxonomy" id="44442"/>
    <lineage>
        <taxon>Eukaryota</taxon>
        <taxon>Fungi</taxon>
        <taxon>Fungi incertae sedis</taxon>
        <taxon>Mucoromycota</taxon>
        <taxon>Mucoromycotina</taxon>
        <taxon>Umbelopsidomycetes</taxon>
        <taxon>Umbelopsidales</taxon>
        <taxon>Umbelopsidaceae</taxon>
        <taxon>Umbelopsis</taxon>
    </lineage>
</organism>
<evidence type="ECO:0000259" key="2">
    <source>
        <dbReference type="Pfam" id="PF14616"/>
    </source>
</evidence>
<dbReference type="Proteomes" id="UP000612746">
    <property type="component" value="Unassembled WGS sequence"/>
</dbReference>
<dbReference type="PANTHER" id="PTHR28125:SF3">
    <property type="entry name" value="TRANSCRIPTION REGULATOR RUA1 C-TERMINAL DOMAIN-CONTAINING PROTEIN"/>
    <property type="match status" value="1"/>
</dbReference>
<feature type="compositionally biased region" description="Polar residues" evidence="1">
    <location>
        <begin position="185"/>
        <end position="194"/>
    </location>
</feature>
<dbReference type="PANTHER" id="PTHR28125">
    <property type="entry name" value="MEIOTIC EXPRESSION UP-REGULATED PROTEIN 26"/>
    <property type="match status" value="1"/>
</dbReference>
<feature type="compositionally biased region" description="Low complexity" evidence="1">
    <location>
        <begin position="170"/>
        <end position="184"/>
    </location>
</feature>
<evidence type="ECO:0000313" key="4">
    <source>
        <dbReference type="Proteomes" id="UP000612746"/>
    </source>
</evidence>
<keyword evidence="4" id="KW-1185">Reference proteome</keyword>
<dbReference type="AlphaFoldDB" id="A0A8H7Q2J0"/>
<accession>A0A8H7Q2J0</accession>
<feature type="region of interest" description="Disordered" evidence="1">
    <location>
        <begin position="170"/>
        <end position="239"/>
    </location>
</feature>
<dbReference type="InterPro" id="IPR028012">
    <property type="entry name" value="Rua1_C"/>
</dbReference>
<feature type="domain" description="Transcription regulator Rua1 C-terminal" evidence="2">
    <location>
        <begin position="291"/>
        <end position="417"/>
    </location>
</feature>
<sequence>MHLSPSTRDLPVGHAGVNASVVIKSPSKVLGPAALDAWENDFTRLQHEASINSLSDTVSYLACSECDEDAVAVKQEKELFNAVPCDNLHDAQTIVSLKDNDGDDKFCFQCFSHECNCLVERCMDSADTFTNTDNAKFVEPLSDASHIEYGGSFSGGQSLSPTCLPHYSDEFSSSQHSSEENSLSAYNESSQITSCRRDTSVLQKELERSSDYKNSTSTYQKADTTPTSKSPAPKEYALKHQSLHSSTSPLIMIVPSSETILNLLPRLALYNDLNDMQFNTAAVTWNSPRGPDDLYSPRWQRGIGPKKEGLCPLCDPIRDVSVSIRNMWLKTKTSRFWYHMNFFHGISASNGRPYSPPVRLRAVKRQHTSNTGKHVIIHQGYCGQCGQWVDLQARLPLMHGSLISGNYQWWKHTQKCHVLGERYQITDVKYLATPSISVLLPPMLQ</sequence>
<comment type="caution">
    <text evidence="3">The sequence shown here is derived from an EMBL/GenBank/DDBJ whole genome shotgun (WGS) entry which is preliminary data.</text>
</comment>
<protein>
    <recommendedName>
        <fullName evidence="2">Transcription regulator Rua1 C-terminal domain-containing protein</fullName>
    </recommendedName>
</protein>
<dbReference type="EMBL" id="JAEPRA010000006">
    <property type="protein sequence ID" value="KAG2184345.1"/>
    <property type="molecule type" value="Genomic_DNA"/>
</dbReference>
<dbReference type="Pfam" id="PF14616">
    <property type="entry name" value="Rua1_C"/>
    <property type="match status" value="1"/>
</dbReference>
<name>A0A8H7Q2J0_9FUNG</name>
<dbReference type="OrthoDB" id="5595379at2759"/>